<dbReference type="Pfam" id="PF00034">
    <property type="entry name" value="Cytochrom_C"/>
    <property type="match status" value="1"/>
</dbReference>
<name>A0A222GA44_9GAMM</name>
<evidence type="ECO:0000256" key="3">
    <source>
        <dbReference type="ARBA" id="ARBA00023004"/>
    </source>
</evidence>
<dbReference type="PANTHER" id="PTHR35008:SF8">
    <property type="entry name" value="ALCOHOL DEHYDROGENASE CYTOCHROME C SUBUNIT"/>
    <property type="match status" value="1"/>
</dbReference>
<evidence type="ECO:0000256" key="2">
    <source>
        <dbReference type="ARBA" id="ARBA00022723"/>
    </source>
</evidence>
<dbReference type="Pfam" id="PF13442">
    <property type="entry name" value="Cytochrome_CBB3"/>
    <property type="match status" value="1"/>
</dbReference>
<dbReference type="PANTHER" id="PTHR35008">
    <property type="entry name" value="BLL4482 PROTEIN-RELATED"/>
    <property type="match status" value="1"/>
</dbReference>
<dbReference type="OrthoDB" id="9794982at2"/>
<feature type="domain" description="Cytochrome c" evidence="6">
    <location>
        <begin position="29"/>
        <end position="182"/>
    </location>
</feature>
<dbReference type="GO" id="GO:0046872">
    <property type="term" value="F:metal ion binding"/>
    <property type="evidence" value="ECO:0007669"/>
    <property type="project" value="UniProtKB-KW"/>
</dbReference>
<organism evidence="7 8">
    <name type="scientific">Cognaticolwellia beringensis</name>
    <dbReference type="NCBI Taxonomy" id="1967665"/>
    <lineage>
        <taxon>Bacteria</taxon>
        <taxon>Pseudomonadati</taxon>
        <taxon>Pseudomonadota</taxon>
        <taxon>Gammaproteobacteria</taxon>
        <taxon>Alteromonadales</taxon>
        <taxon>Colwelliaceae</taxon>
        <taxon>Cognaticolwellia</taxon>
    </lineage>
</organism>
<dbReference type="AlphaFoldDB" id="A0A222GA44"/>
<keyword evidence="5" id="KW-0732">Signal</keyword>
<feature type="chain" id="PRO_5011968138" description="Cytochrome c domain-containing protein" evidence="5">
    <location>
        <begin position="23"/>
        <end position="182"/>
    </location>
</feature>
<dbReference type="InterPro" id="IPR051459">
    <property type="entry name" value="Cytochrome_c-type_DH"/>
</dbReference>
<keyword evidence="8" id="KW-1185">Reference proteome</keyword>
<dbReference type="SUPFAM" id="SSF46626">
    <property type="entry name" value="Cytochrome c"/>
    <property type="match status" value="2"/>
</dbReference>
<dbReference type="Proteomes" id="UP000202259">
    <property type="component" value="Chromosome"/>
</dbReference>
<accession>A0A222GA44</accession>
<keyword evidence="3 4" id="KW-0408">Iron</keyword>
<dbReference type="RefSeq" id="WP_081152356.1">
    <property type="nucleotide sequence ID" value="NZ_CP020465.1"/>
</dbReference>
<dbReference type="InterPro" id="IPR036909">
    <property type="entry name" value="Cyt_c-like_dom_sf"/>
</dbReference>
<evidence type="ECO:0000256" key="1">
    <source>
        <dbReference type="ARBA" id="ARBA00022617"/>
    </source>
</evidence>
<protein>
    <recommendedName>
        <fullName evidence="6">Cytochrome c domain-containing protein</fullName>
    </recommendedName>
</protein>
<evidence type="ECO:0000259" key="6">
    <source>
        <dbReference type="PROSITE" id="PS51007"/>
    </source>
</evidence>
<dbReference type="Gene3D" id="1.10.760.10">
    <property type="entry name" value="Cytochrome c-like domain"/>
    <property type="match status" value="2"/>
</dbReference>
<evidence type="ECO:0000313" key="8">
    <source>
        <dbReference type="Proteomes" id="UP000202259"/>
    </source>
</evidence>
<dbReference type="EMBL" id="CP020465">
    <property type="protein sequence ID" value="ASP48768.1"/>
    <property type="molecule type" value="Genomic_DNA"/>
</dbReference>
<gene>
    <name evidence="7" type="ORF">B5D82_13935</name>
</gene>
<dbReference type="GO" id="GO:0020037">
    <property type="term" value="F:heme binding"/>
    <property type="evidence" value="ECO:0007669"/>
    <property type="project" value="InterPro"/>
</dbReference>
<dbReference type="GO" id="GO:0009055">
    <property type="term" value="F:electron transfer activity"/>
    <property type="evidence" value="ECO:0007669"/>
    <property type="project" value="InterPro"/>
</dbReference>
<dbReference type="InterPro" id="IPR009056">
    <property type="entry name" value="Cyt_c-like_dom"/>
</dbReference>
<feature type="signal peptide" evidence="5">
    <location>
        <begin position="1"/>
        <end position="22"/>
    </location>
</feature>
<reference evidence="7 8" key="1">
    <citation type="submission" date="2017-08" db="EMBL/GenBank/DDBJ databases">
        <title>Complete genome of Colwellia sp. NB097-1, a psychrophile bacterium ioslated from Bering Sea.</title>
        <authorList>
            <person name="Chen X."/>
        </authorList>
    </citation>
    <scope>NUCLEOTIDE SEQUENCE [LARGE SCALE GENOMIC DNA]</scope>
    <source>
        <strain evidence="7 8">NB097-1</strain>
    </source>
</reference>
<dbReference type="KEGG" id="cber:B5D82_13935"/>
<proteinExistence type="predicted"/>
<evidence type="ECO:0000313" key="7">
    <source>
        <dbReference type="EMBL" id="ASP48768.1"/>
    </source>
</evidence>
<dbReference type="PROSITE" id="PS51007">
    <property type="entry name" value="CYTC"/>
    <property type="match status" value="1"/>
</dbReference>
<keyword evidence="2 4" id="KW-0479">Metal-binding</keyword>
<evidence type="ECO:0000256" key="4">
    <source>
        <dbReference type="PROSITE-ProRule" id="PRU00433"/>
    </source>
</evidence>
<keyword evidence="1 4" id="KW-0349">Heme</keyword>
<sequence length="182" mass="19896">MKILILLLTIFTLTISTFSVQAQHVSDPSLVAEGAKVYSENCARCHNARPAEEYTKKEWSVVIPHMRAKAHMTGKEALAVEAFLASTLTADVRNIASHENTNLPKKTGAELVTQFGCQGCHQLRGEGGKLGPALDNVVADKGEAFVLKKLMEPKFNNAASAMPKYPMNKEDIAAIIEFLKQE</sequence>
<evidence type="ECO:0000256" key="5">
    <source>
        <dbReference type="SAM" id="SignalP"/>
    </source>
</evidence>